<comment type="function">
    <text evidence="2 10 12">Catalyzes the transfer of a dimethylallyl group onto the adenine at position 37 in tRNAs that read codons beginning with uridine, leading to the formation of N6-(dimethylallyl)adenosine (i(6)A).</text>
</comment>
<dbReference type="PANTHER" id="PTHR11088">
    <property type="entry name" value="TRNA DIMETHYLALLYLTRANSFERASE"/>
    <property type="match status" value="1"/>
</dbReference>
<dbReference type="FunFam" id="1.10.20.140:FF:000001">
    <property type="entry name" value="tRNA dimethylallyltransferase"/>
    <property type="match status" value="1"/>
</dbReference>
<evidence type="ECO:0000256" key="10">
    <source>
        <dbReference type="HAMAP-Rule" id="MF_00185"/>
    </source>
</evidence>
<comment type="caution">
    <text evidence="14">The sequence shown here is derived from an EMBL/GenBank/DDBJ whole genome shotgun (WGS) entry which is preliminary data.</text>
</comment>
<sequence length="317" mass="36480">MLDALLIIAGPTGTGKTKTALLLLNRVKAEIISADSRQIYRGMDIGTDKVSRKIRKKYPHHLIDIADPGKVFTVADFKKLAEAVIKDLQEKNKLPIVVGGSGLYIKAITSGIFPGPGANWQLRKRLLLKIEKEGLQNVYTELKRVDPLYASKIHPNDKRRLIRALEVYYLTGKPISEHQGETYPYKGKKLMVGLRWRERSTLYKVIEDRVDRMIEKGLVEEVKDLLGRGYDEDLPAMQALGYRQIVAYLKGKVSFDEAIRLIKRDTRRFAKRQLTWFKKEKDIIWLDREDYPSLKKLAEKIITILLQEIPQVKEVLK</sequence>
<evidence type="ECO:0000256" key="7">
    <source>
        <dbReference type="ARBA" id="ARBA00022840"/>
    </source>
</evidence>
<dbReference type="GO" id="GO:0006400">
    <property type="term" value="P:tRNA modification"/>
    <property type="evidence" value="ECO:0007669"/>
    <property type="project" value="TreeGrafter"/>
</dbReference>
<feature type="site" description="Interaction with substrate tRNA" evidence="10">
    <location>
        <position position="101"/>
    </location>
</feature>
<dbReference type="Proteomes" id="UP000267654">
    <property type="component" value="Unassembled WGS sequence"/>
</dbReference>
<dbReference type="SUPFAM" id="SSF52540">
    <property type="entry name" value="P-loop containing nucleoside triphosphate hydrolases"/>
    <property type="match status" value="2"/>
</dbReference>
<dbReference type="Gene3D" id="1.10.20.140">
    <property type="match status" value="1"/>
</dbReference>
<dbReference type="InterPro" id="IPR039657">
    <property type="entry name" value="Dimethylallyltransferase"/>
</dbReference>
<comment type="catalytic activity">
    <reaction evidence="9 10 11">
        <text>adenosine(37) in tRNA + dimethylallyl diphosphate = N(6)-dimethylallyladenosine(37) in tRNA + diphosphate</text>
        <dbReference type="Rhea" id="RHEA:26482"/>
        <dbReference type="Rhea" id="RHEA-COMP:10162"/>
        <dbReference type="Rhea" id="RHEA-COMP:10375"/>
        <dbReference type="ChEBI" id="CHEBI:33019"/>
        <dbReference type="ChEBI" id="CHEBI:57623"/>
        <dbReference type="ChEBI" id="CHEBI:74411"/>
        <dbReference type="ChEBI" id="CHEBI:74415"/>
        <dbReference type="EC" id="2.5.1.75"/>
    </reaction>
</comment>
<evidence type="ECO:0000256" key="1">
    <source>
        <dbReference type="ARBA" id="ARBA00001946"/>
    </source>
</evidence>
<evidence type="ECO:0000256" key="3">
    <source>
        <dbReference type="ARBA" id="ARBA00005842"/>
    </source>
</evidence>
<dbReference type="InterPro" id="IPR027417">
    <property type="entry name" value="P-loop_NTPase"/>
</dbReference>
<feature type="region of interest" description="Interaction with substrate tRNA" evidence="10">
    <location>
        <begin position="35"/>
        <end position="38"/>
    </location>
</feature>
<comment type="similarity">
    <text evidence="3 10 13">Belongs to the IPP transferase family.</text>
</comment>
<gene>
    <name evidence="10" type="primary">miaA</name>
    <name evidence="14" type="ORF">DRI96_04570</name>
</gene>
<evidence type="ECO:0000256" key="5">
    <source>
        <dbReference type="ARBA" id="ARBA00022694"/>
    </source>
</evidence>
<evidence type="ECO:0000313" key="15">
    <source>
        <dbReference type="Proteomes" id="UP000267654"/>
    </source>
</evidence>
<organism evidence="14 15">
    <name type="scientific">Aerophobetes bacterium</name>
    <dbReference type="NCBI Taxonomy" id="2030807"/>
    <lineage>
        <taxon>Bacteria</taxon>
        <taxon>Candidatus Aerophobota</taxon>
    </lineage>
</organism>
<dbReference type="Gene3D" id="3.40.50.300">
    <property type="entry name" value="P-loop containing nucleotide triphosphate hydrolases"/>
    <property type="match status" value="1"/>
</dbReference>
<comment type="cofactor">
    <cofactor evidence="1 10">
        <name>Mg(2+)</name>
        <dbReference type="ChEBI" id="CHEBI:18420"/>
    </cofactor>
</comment>
<dbReference type="GO" id="GO:0005524">
    <property type="term" value="F:ATP binding"/>
    <property type="evidence" value="ECO:0007669"/>
    <property type="project" value="UniProtKB-UniRule"/>
</dbReference>
<evidence type="ECO:0000256" key="4">
    <source>
        <dbReference type="ARBA" id="ARBA00022679"/>
    </source>
</evidence>
<dbReference type="GO" id="GO:0052381">
    <property type="term" value="F:tRNA dimethylallyltransferase activity"/>
    <property type="evidence" value="ECO:0007669"/>
    <property type="project" value="UniProtKB-UniRule"/>
</dbReference>
<feature type="binding site" evidence="10">
    <location>
        <begin position="12"/>
        <end position="17"/>
    </location>
    <ligand>
        <name>substrate</name>
    </ligand>
</feature>
<dbReference type="InterPro" id="IPR018022">
    <property type="entry name" value="IPT"/>
</dbReference>
<protein>
    <recommendedName>
        <fullName evidence="10">tRNA dimethylallyltransferase</fullName>
        <ecNumber evidence="10">2.5.1.75</ecNumber>
    </recommendedName>
    <alternativeName>
        <fullName evidence="10">Dimethylallyl diphosphate:tRNA dimethylallyltransferase</fullName>
        <shortName evidence="10">DMAPP:tRNA dimethylallyltransferase</shortName>
        <shortName evidence="10">DMATase</shortName>
    </alternativeName>
    <alternativeName>
        <fullName evidence="10">Isopentenyl-diphosphate:tRNA isopentenyltransferase</fullName>
        <shortName evidence="10">IPP transferase</shortName>
        <shortName evidence="10">IPPT</shortName>
        <shortName evidence="10">IPTase</shortName>
    </alternativeName>
</protein>
<evidence type="ECO:0000256" key="12">
    <source>
        <dbReference type="RuleBase" id="RU003784"/>
    </source>
</evidence>
<keyword evidence="8 10" id="KW-0460">Magnesium</keyword>
<dbReference type="EC" id="2.5.1.75" evidence="10"/>
<dbReference type="EMBL" id="QMQB01000159">
    <property type="protein sequence ID" value="RLE12432.1"/>
    <property type="molecule type" value="Genomic_DNA"/>
</dbReference>
<comment type="caution">
    <text evidence="10">Lacks conserved residue(s) required for the propagation of feature annotation.</text>
</comment>
<feature type="binding site" evidence="10">
    <location>
        <begin position="10"/>
        <end position="17"/>
    </location>
    <ligand>
        <name>ATP</name>
        <dbReference type="ChEBI" id="CHEBI:30616"/>
    </ligand>
</feature>
<dbReference type="AlphaFoldDB" id="A0A662DE80"/>
<name>A0A662DE80_UNCAE</name>
<evidence type="ECO:0000256" key="11">
    <source>
        <dbReference type="RuleBase" id="RU003783"/>
    </source>
</evidence>
<feature type="site" description="Interaction with substrate tRNA" evidence="10">
    <location>
        <position position="123"/>
    </location>
</feature>
<dbReference type="NCBIfam" id="TIGR00174">
    <property type="entry name" value="miaA"/>
    <property type="match status" value="1"/>
</dbReference>
<keyword evidence="7 10" id="KW-0067">ATP-binding</keyword>
<evidence type="ECO:0000313" key="14">
    <source>
        <dbReference type="EMBL" id="RLE12432.1"/>
    </source>
</evidence>
<accession>A0A662DE80</accession>
<evidence type="ECO:0000256" key="8">
    <source>
        <dbReference type="ARBA" id="ARBA00022842"/>
    </source>
</evidence>
<evidence type="ECO:0000256" key="2">
    <source>
        <dbReference type="ARBA" id="ARBA00003213"/>
    </source>
</evidence>
<keyword evidence="4 10" id="KW-0808">Transferase</keyword>
<proteinExistence type="inferred from homology"/>
<evidence type="ECO:0000256" key="6">
    <source>
        <dbReference type="ARBA" id="ARBA00022741"/>
    </source>
</evidence>
<evidence type="ECO:0000256" key="9">
    <source>
        <dbReference type="ARBA" id="ARBA00049563"/>
    </source>
</evidence>
<evidence type="ECO:0000256" key="13">
    <source>
        <dbReference type="RuleBase" id="RU003785"/>
    </source>
</evidence>
<keyword evidence="5 10" id="KW-0819">tRNA processing</keyword>
<comment type="subunit">
    <text evidence="10">Monomer.</text>
</comment>
<dbReference type="PANTHER" id="PTHR11088:SF60">
    <property type="entry name" value="TRNA DIMETHYLALLYLTRANSFERASE"/>
    <property type="match status" value="1"/>
</dbReference>
<keyword evidence="6 10" id="KW-0547">Nucleotide-binding</keyword>
<dbReference type="Pfam" id="PF01715">
    <property type="entry name" value="IPPT"/>
    <property type="match status" value="1"/>
</dbReference>
<reference evidence="14 15" key="1">
    <citation type="submission" date="2018-06" db="EMBL/GenBank/DDBJ databases">
        <title>Extensive metabolic versatility and redundancy in microbially diverse, dynamic hydrothermal sediments.</title>
        <authorList>
            <person name="Dombrowski N."/>
            <person name="Teske A."/>
            <person name="Baker B.J."/>
        </authorList>
    </citation>
    <scope>NUCLEOTIDE SEQUENCE [LARGE SCALE GENOMIC DNA]</scope>
    <source>
        <strain evidence="14">B19_G9</strain>
    </source>
</reference>
<dbReference type="HAMAP" id="MF_00185">
    <property type="entry name" value="IPP_trans"/>
    <property type="match status" value="1"/>
</dbReference>